<accession>A0A5H6HPV7</accession>
<reference evidence="2" key="2">
    <citation type="submission" date="2018-10" db="EMBL/GenBank/DDBJ databases">
        <authorList>
            <person name="Ashton P.M."/>
            <person name="Dallman T."/>
            <person name="Nair S."/>
            <person name="De Pinna E."/>
            <person name="Peters T."/>
            <person name="Grant K."/>
        </authorList>
    </citation>
    <scope>NUCLEOTIDE SEQUENCE [LARGE SCALE GENOMIC DNA]</scope>
    <source>
        <strain evidence="2">627415</strain>
        <strain evidence="3">644161</strain>
    </source>
</reference>
<evidence type="ECO:0000313" key="2">
    <source>
        <dbReference type="EMBL" id="EBZ5487340.1"/>
    </source>
</evidence>
<dbReference type="EMBL" id="AAHRMF010000025">
    <property type="protein sequence ID" value="EBZ5487340.1"/>
    <property type="molecule type" value="Genomic_DNA"/>
</dbReference>
<evidence type="ECO:0000256" key="1">
    <source>
        <dbReference type="SAM" id="SignalP"/>
    </source>
</evidence>
<feature type="signal peptide" evidence="1">
    <location>
        <begin position="1"/>
        <end position="22"/>
    </location>
</feature>
<name>A0A5H6HPV7_SALET</name>
<dbReference type="Gene3D" id="2.60.40.2290">
    <property type="match status" value="1"/>
</dbReference>
<protein>
    <submittedName>
        <fullName evidence="2">Uncharacterized protein</fullName>
    </submittedName>
</protein>
<reference evidence="4" key="1">
    <citation type="journal article" date="2018" name="Genome Biol.">
        <title>SKESA: strategic k-mer extension for scrupulous assemblies.</title>
        <authorList>
            <person name="Souvorov A."/>
            <person name="Agarwala R."/>
            <person name="Lipman D.J."/>
        </authorList>
    </citation>
    <scope>NUCLEOTIDE SEQUENCE</scope>
    <source>
        <strain evidence="4">Salmonella enterica</strain>
    </source>
</reference>
<dbReference type="Proteomes" id="UP000839927">
    <property type="component" value="Unassembled WGS sequence"/>
</dbReference>
<evidence type="ECO:0000313" key="4">
    <source>
        <dbReference type="EMBL" id="HAB5516849.1"/>
    </source>
</evidence>
<comment type="caution">
    <text evidence="2">The sequence shown here is derived from an EMBL/GenBank/DDBJ whole genome shotgun (WGS) entry which is preliminary data.</text>
</comment>
<keyword evidence="1" id="KW-0732">Signal</keyword>
<gene>
    <name evidence="2" type="ORF">ECD07_22010</name>
    <name evidence="3" type="ORF">EIW74_22040</name>
    <name evidence="4" type="ORF">GB147_20920</name>
</gene>
<evidence type="ECO:0000313" key="3">
    <source>
        <dbReference type="EMBL" id="ECA0918748.1"/>
    </source>
</evidence>
<dbReference type="InterPro" id="IPR053764">
    <property type="entry name" value="CellEnv_BiogenAssoc_sf"/>
</dbReference>
<reference evidence="4" key="3">
    <citation type="submission" date="2019-10" db="EMBL/GenBank/DDBJ databases">
        <authorList>
            <consortium name="NCBI Pathogen Detection Project"/>
        </authorList>
    </citation>
    <scope>NUCLEOTIDE SEQUENCE</scope>
    <source>
        <strain evidence="4">Salmonella enterica</strain>
    </source>
</reference>
<dbReference type="EMBL" id="DAAHBQ010000121">
    <property type="protein sequence ID" value="HAB5516849.1"/>
    <property type="molecule type" value="Genomic_DNA"/>
</dbReference>
<proteinExistence type="predicted"/>
<feature type="chain" id="PRO_5036368875" evidence="1">
    <location>
        <begin position="23"/>
        <end position="115"/>
    </location>
</feature>
<sequence length="115" mass="12657">MLKRSLLVSVLTFGAFTSVSYAGGGGASWQPSVAPINCVLGNSNEFFWNDIKDCNEVIEKGYAEGVRYTGAFKYDDGSTKNFDAVIYRNTGYMHNAGAQGKKVKSIINAQWSWIR</sequence>
<dbReference type="AlphaFoldDB" id="A0A5H6HPV7"/>
<dbReference type="EMBL" id="AAHTGA010000026">
    <property type="protein sequence ID" value="ECA0918748.1"/>
    <property type="molecule type" value="Genomic_DNA"/>
</dbReference>
<organism evidence="2">
    <name type="scientific">Salmonella enterica subsp. enterica serovar Mikawasima</name>
    <dbReference type="NCBI Taxonomy" id="149388"/>
    <lineage>
        <taxon>Bacteria</taxon>
        <taxon>Pseudomonadati</taxon>
        <taxon>Pseudomonadota</taxon>
        <taxon>Gammaproteobacteria</taxon>
        <taxon>Enterobacterales</taxon>
        <taxon>Enterobacteriaceae</taxon>
        <taxon>Salmonella</taxon>
    </lineage>
</organism>